<feature type="transmembrane region" description="Helical" evidence="6">
    <location>
        <begin position="79"/>
        <end position="96"/>
    </location>
</feature>
<sequence>MPSRTSSHQSASLGASQSQQDAQAESAMNKEKESLVDFVKRIWQKTGLDQPTILLMLKGGIAPTIGVAIYQASSVAHQYTTLGYLVSIISILGFAIMPRAKFIQMMIFDVLATCIAASFALLTMYSSVKARQNTDSNSNAASGQSANPSNQSYNSSASAVSGVFLFFQIWLVHSFRAKYPQFQFPTIIYAIFANVSSTYAPQMVNMTAAISLVKRMLEAFLTGLAISTASSLLILPMTSRTAVFKEMAGYIGGLRTALGAHAAYFETLEKDDMFGRAETYDESREKFGKKGKVYSPEAEAIRGAIRQITDLHAKLHGDLTFAKREVALGKLGPDDLQKIFRHLREIMIPVVGLSFVVDIFQRLSEYNKWNDPIDPTSETVPNAVRERVVREWNDIMRAVHDPFAAMIQTIDEGLQHTSYIFRLTKPPKRTATASTNGSTENGKDVEASAENTAPGEKGFTAHFEKKLCEFRSAKRIALQTWAEEKGITLPPDFFDHPSSVEILEGDFLDSSASHRERSRRQLYLFLYMEQLLHSTGQTVLQFVRYADHVAHKGKLSRTRLIIPGGPRLWKWGKGFLKPDDSHEDDNMGDVHTQSNLLQLGEAYKLRKDPEHLPPETLFQKVGDKIRVFPAFLRSSESTYGFRVACATMTIAIIGLLHDTQAFFIKQRLVWAIIMVNLSMSPTSGQSIFSFVLRIAGTAIAMVASLLVWYIPDGKTPGVVIFLFLFLSCAFYIPIKMFRFRVVGIISIVTTSMIVGYELQVRKVGEQVATSNGQPFYPIYLLAPYRLATVAGGIAVAFIWTFFPYPISEHSVLRQSLGASLYLLANYYSIIHETISARMRGDEGDLTIKSSAGRKLEKARHKVFSKQMLMLNGLRTYSEFLRWEVPIGGKFPKKKYDTIILCVENIVSYLSLLGYASDTLMHLSESDDPSDSAWMHDFRRLVGTANVTTHEVTSLLCLLSASITNRQPLPPYLKAPRPYSFSRRLEALDKDILSIKHIAEPGFAAFAVLQISTRCIVGDVDRLLRHVKSLVGELDFSFHAVSITDSFATSRAPSRATSRVTVNELQSSKLGDRDKTD</sequence>
<feature type="transmembrane region" description="Helical" evidence="6">
    <location>
        <begin position="716"/>
        <end position="734"/>
    </location>
</feature>
<comment type="caution">
    <text evidence="10">The sequence shown here is derived from an EMBL/GenBank/DDBJ whole genome shotgun (WGS) entry which is preliminary data.</text>
</comment>
<name>A0A9W9F1Q6_9EURO</name>
<feature type="transmembrane region" description="Helical" evidence="6">
    <location>
        <begin position="690"/>
        <end position="710"/>
    </location>
</feature>
<dbReference type="PANTHER" id="PTHR37994:SF4">
    <property type="entry name" value="ER TRANSPORTER 6TM N-TERMINAL DOMAIN-CONTAINING PROTEIN-RELATED"/>
    <property type="match status" value="1"/>
</dbReference>
<dbReference type="Proteomes" id="UP001141434">
    <property type="component" value="Unassembled WGS sequence"/>
</dbReference>
<keyword evidence="11" id="KW-1185">Reference proteome</keyword>
<evidence type="ECO:0008006" key="12">
    <source>
        <dbReference type="Google" id="ProtNLM"/>
    </source>
</evidence>
<accession>A0A9W9F1Q6</accession>
<evidence type="ECO:0000259" key="8">
    <source>
        <dbReference type="Pfam" id="PF10337"/>
    </source>
</evidence>
<evidence type="ECO:0000313" key="10">
    <source>
        <dbReference type="EMBL" id="KAJ5091984.1"/>
    </source>
</evidence>
<dbReference type="Pfam" id="PF10334">
    <property type="entry name" value="BRE4"/>
    <property type="match status" value="1"/>
</dbReference>
<evidence type="ECO:0000259" key="7">
    <source>
        <dbReference type="Pfam" id="PF10334"/>
    </source>
</evidence>
<dbReference type="Pfam" id="PF10337">
    <property type="entry name" value="ArAE_2_N"/>
    <property type="match status" value="1"/>
</dbReference>
<protein>
    <recommendedName>
        <fullName evidence="12">ER transporter 6TM N-terminal domain-containing protein</fullName>
    </recommendedName>
</protein>
<feature type="domain" description="DUF2421" evidence="7">
    <location>
        <begin position="803"/>
        <end position="1032"/>
    </location>
</feature>
<dbReference type="GeneID" id="81396550"/>
<keyword evidence="2 6" id="KW-0812">Transmembrane</keyword>
<dbReference type="InterPro" id="IPR018823">
    <property type="entry name" value="ArAE_2_N"/>
</dbReference>
<evidence type="ECO:0000256" key="1">
    <source>
        <dbReference type="ARBA" id="ARBA00004141"/>
    </source>
</evidence>
<feature type="transmembrane region" description="Helical" evidence="6">
    <location>
        <begin position="778"/>
        <end position="799"/>
    </location>
</feature>
<evidence type="ECO:0000313" key="11">
    <source>
        <dbReference type="Proteomes" id="UP001141434"/>
    </source>
</evidence>
<feature type="compositionally biased region" description="Polar residues" evidence="5">
    <location>
        <begin position="431"/>
        <end position="440"/>
    </location>
</feature>
<feature type="transmembrane region" description="Helical" evidence="6">
    <location>
        <begin position="184"/>
        <end position="204"/>
    </location>
</feature>
<gene>
    <name evidence="10" type="ORF">NUU61_006854</name>
</gene>
<dbReference type="PANTHER" id="PTHR37994">
    <property type="entry name" value="ARAE_2_N DOMAIN-CONTAINING PROTEIN-RELATED"/>
    <property type="match status" value="1"/>
</dbReference>
<reference evidence="10" key="2">
    <citation type="journal article" date="2023" name="IMA Fungus">
        <title>Comparative genomic study of the Penicillium genus elucidates a diverse pangenome and 15 lateral gene transfer events.</title>
        <authorList>
            <person name="Petersen C."/>
            <person name="Sorensen T."/>
            <person name="Nielsen M.R."/>
            <person name="Sondergaard T.E."/>
            <person name="Sorensen J.L."/>
            <person name="Fitzpatrick D.A."/>
            <person name="Frisvad J.C."/>
            <person name="Nielsen K.L."/>
        </authorList>
    </citation>
    <scope>NUCLEOTIDE SEQUENCE</scope>
    <source>
        <strain evidence="10">IBT 34128</strain>
    </source>
</reference>
<feature type="region of interest" description="Disordered" evidence="5">
    <location>
        <begin position="428"/>
        <end position="456"/>
    </location>
</feature>
<organism evidence="10 11">
    <name type="scientific">Penicillium alfredii</name>
    <dbReference type="NCBI Taxonomy" id="1506179"/>
    <lineage>
        <taxon>Eukaryota</taxon>
        <taxon>Fungi</taxon>
        <taxon>Dikarya</taxon>
        <taxon>Ascomycota</taxon>
        <taxon>Pezizomycotina</taxon>
        <taxon>Eurotiomycetes</taxon>
        <taxon>Eurotiomycetidae</taxon>
        <taxon>Eurotiales</taxon>
        <taxon>Aspergillaceae</taxon>
        <taxon>Penicillium</taxon>
    </lineage>
</organism>
<keyword evidence="4 6" id="KW-0472">Membrane</keyword>
<dbReference type="GO" id="GO:0016020">
    <property type="term" value="C:membrane"/>
    <property type="evidence" value="ECO:0007669"/>
    <property type="project" value="UniProtKB-SubCell"/>
</dbReference>
<feature type="transmembrane region" description="Helical" evidence="6">
    <location>
        <begin position="741"/>
        <end position="758"/>
    </location>
</feature>
<dbReference type="Pfam" id="PF13515">
    <property type="entry name" value="FUSC_2"/>
    <property type="match status" value="1"/>
</dbReference>
<proteinExistence type="predicted"/>
<dbReference type="EMBL" id="JAPMSZ010000009">
    <property type="protein sequence ID" value="KAJ5091984.1"/>
    <property type="molecule type" value="Genomic_DNA"/>
</dbReference>
<feature type="transmembrane region" description="Helical" evidence="6">
    <location>
        <begin position="108"/>
        <end position="128"/>
    </location>
</feature>
<evidence type="ECO:0000256" key="3">
    <source>
        <dbReference type="ARBA" id="ARBA00022989"/>
    </source>
</evidence>
<dbReference type="RefSeq" id="XP_056510181.1">
    <property type="nucleotide sequence ID" value="XM_056657381.1"/>
</dbReference>
<evidence type="ECO:0000259" key="9">
    <source>
        <dbReference type="Pfam" id="PF13515"/>
    </source>
</evidence>
<feature type="region of interest" description="Disordered" evidence="5">
    <location>
        <begin position="1"/>
        <end position="26"/>
    </location>
</feature>
<dbReference type="InterPro" id="IPR018820">
    <property type="entry name" value="BRE4-related_DUF2421"/>
</dbReference>
<feature type="transmembrane region" description="Helical" evidence="6">
    <location>
        <begin position="216"/>
        <end position="235"/>
    </location>
</feature>
<feature type="transmembrane region" description="Helical" evidence="6">
    <location>
        <begin position="639"/>
        <end position="656"/>
    </location>
</feature>
<dbReference type="AlphaFoldDB" id="A0A9W9F1Q6"/>
<reference evidence="10" key="1">
    <citation type="submission" date="2022-11" db="EMBL/GenBank/DDBJ databases">
        <authorList>
            <person name="Petersen C."/>
        </authorList>
    </citation>
    <scope>NUCLEOTIDE SEQUENCE</scope>
    <source>
        <strain evidence="10">IBT 34128</strain>
    </source>
</reference>
<feature type="domain" description="Integral membrane bound transporter" evidence="9">
    <location>
        <begin position="659"/>
        <end position="799"/>
    </location>
</feature>
<feature type="domain" description="Putative ER transporter 6TM N-terminal" evidence="8">
    <location>
        <begin position="38"/>
        <end position="482"/>
    </location>
</feature>
<dbReference type="OrthoDB" id="2274698at2759"/>
<evidence type="ECO:0000256" key="4">
    <source>
        <dbReference type="ARBA" id="ARBA00023136"/>
    </source>
</evidence>
<evidence type="ECO:0000256" key="5">
    <source>
        <dbReference type="SAM" id="MobiDB-lite"/>
    </source>
</evidence>
<evidence type="ECO:0000256" key="6">
    <source>
        <dbReference type="SAM" id="Phobius"/>
    </source>
</evidence>
<dbReference type="InterPro" id="IPR049453">
    <property type="entry name" value="Memb_transporter_dom"/>
</dbReference>
<evidence type="ECO:0000256" key="2">
    <source>
        <dbReference type="ARBA" id="ARBA00022692"/>
    </source>
</evidence>
<feature type="transmembrane region" description="Helical" evidence="6">
    <location>
        <begin position="153"/>
        <end position="172"/>
    </location>
</feature>
<comment type="subcellular location">
    <subcellularLocation>
        <location evidence="1">Membrane</location>
        <topology evidence="1">Multi-pass membrane protein</topology>
    </subcellularLocation>
</comment>
<keyword evidence="3 6" id="KW-1133">Transmembrane helix</keyword>